<dbReference type="Proteomes" id="UP000006911">
    <property type="component" value="Unassembled WGS sequence"/>
</dbReference>
<reference evidence="5 6" key="1">
    <citation type="journal article" date="2010" name="Nature">
        <title>Perigord black truffle genome uncovers evolutionary origins and mechanisms of symbiosis.</title>
        <authorList>
            <person name="Martin F."/>
            <person name="Kohler A."/>
            <person name="Murat C."/>
            <person name="Balestrini R."/>
            <person name="Coutinho P.M."/>
            <person name="Jaillon O."/>
            <person name="Montanini B."/>
            <person name="Morin E."/>
            <person name="Noel B."/>
            <person name="Percudani R."/>
            <person name="Porcel B."/>
            <person name="Rubini A."/>
            <person name="Amicucci A."/>
            <person name="Amselem J."/>
            <person name="Anthouard V."/>
            <person name="Arcioni S."/>
            <person name="Artiguenave F."/>
            <person name="Aury J.M."/>
            <person name="Ballario P."/>
            <person name="Bolchi A."/>
            <person name="Brenna A."/>
            <person name="Brun A."/>
            <person name="Buee M."/>
            <person name="Cantarel B."/>
            <person name="Chevalier G."/>
            <person name="Couloux A."/>
            <person name="Da Silva C."/>
            <person name="Denoeud F."/>
            <person name="Duplessis S."/>
            <person name="Ghignone S."/>
            <person name="Hilselberger B."/>
            <person name="Iotti M."/>
            <person name="Marcais B."/>
            <person name="Mello A."/>
            <person name="Miranda M."/>
            <person name="Pacioni G."/>
            <person name="Quesneville H."/>
            <person name="Riccioni C."/>
            <person name="Ruotolo R."/>
            <person name="Splivallo R."/>
            <person name="Stocchi V."/>
            <person name="Tisserant E."/>
            <person name="Viscomi A.R."/>
            <person name="Zambonelli A."/>
            <person name="Zampieri E."/>
            <person name="Henrissat B."/>
            <person name="Lebrun M.H."/>
            <person name="Paolocci F."/>
            <person name="Bonfante P."/>
            <person name="Ottonello S."/>
            <person name="Wincker P."/>
        </authorList>
    </citation>
    <scope>NUCLEOTIDE SEQUENCE [LARGE SCALE GENOMIC DNA]</scope>
    <source>
        <strain evidence="5 6">Mel28</strain>
    </source>
</reference>
<dbReference type="GO" id="GO:0005762">
    <property type="term" value="C:mitochondrial large ribosomal subunit"/>
    <property type="evidence" value="ECO:0007669"/>
    <property type="project" value="TreeGrafter"/>
</dbReference>
<dbReference type="PANTHER" id="PTHR14503:SF4">
    <property type="entry name" value="LARGE RIBOSOMAL SUBUNIT PROTEIN BL34M"/>
    <property type="match status" value="1"/>
</dbReference>
<evidence type="ECO:0000256" key="3">
    <source>
        <dbReference type="ARBA" id="ARBA00023274"/>
    </source>
</evidence>
<comment type="similarity">
    <text evidence="1">Belongs to the bacterial ribosomal protein bL34 family.</text>
</comment>
<dbReference type="GeneID" id="9186731"/>
<dbReference type="GO" id="GO:0006412">
    <property type="term" value="P:translation"/>
    <property type="evidence" value="ECO:0007669"/>
    <property type="project" value="InterPro"/>
</dbReference>
<evidence type="ECO:0000256" key="4">
    <source>
        <dbReference type="ARBA" id="ARBA00035274"/>
    </source>
</evidence>
<dbReference type="PANTHER" id="PTHR14503">
    <property type="entry name" value="MITOCHONDRIAL RIBOSOMAL PROTEIN 34 FAMILY MEMBER"/>
    <property type="match status" value="1"/>
</dbReference>
<dbReference type="InterPro" id="IPR000271">
    <property type="entry name" value="Ribosomal_bL34"/>
</dbReference>
<dbReference type="FunFam" id="1.10.287.3980:FF:000001">
    <property type="entry name" value="Mitochondrial ribosomal protein L34"/>
    <property type="match status" value="1"/>
</dbReference>
<evidence type="ECO:0000256" key="2">
    <source>
        <dbReference type="ARBA" id="ARBA00022980"/>
    </source>
</evidence>
<organism evidence="5 6">
    <name type="scientific">Tuber melanosporum (strain Mel28)</name>
    <name type="common">Perigord black truffle</name>
    <dbReference type="NCBI Taxonomy" id="656061"/>
    <lineage>
        <taxon>Eukaryota</taxon>
        <taxon>Fungi</taxon>
        <taxon>Dikarya</taxon>
        <taxon>Ascomycota</taxon>
        <taxon>Pezizomycotina</taxon>
        <taxon>Pezizomycetes</taxon>
        <taxon>Pezizales</taxon>
        <taxon>Tuberaceae</taxon>
        <taxon>Tuber</taxon>
    </lineage>
</organism>
<evidence type="ECO:0000313" key="5">
    <source>
        <dbReference type="EMBL" id="CAZ86499.1"/>
    </source>
</evidence>
<accession>D5GPQ6</accession>
<dbReference type="eggNOG" id="ENOG502S8P5">
    <property type="taxonomic scope" value="Eukaryota"/>
</dbReference>
<dbReference type="NCBIfam" id="TIGR01030">
    <property type="entry name" value="rpmH_bact"/>
    <property type="match status" value="1"/>
</dbReference>
<protein>
    <recommendedName>
        <fullName evidence="4">Large ribosomal subunit protein bL34m</fullName>
    </recommendedName>
</protein>
<keyword evidence="6" id="KW-1185">Reference proteome</keyword>
<proteinExistence type="inferred from homology"/>
<dbReference type="KEGG" id="tml:GSTUM_00011976001"/>
<keyword evidence="2" id="KW-0689">Ribosomal protein</keyword>
<dbReference type="EMBL" id="FN430377">
    <property type="protein sequence ID" value="CAZ86499.1"/>
    <property type="molecule type" value="Genomic_DNA"/>
</dbReference>
<name>D5GPQ6_TUBMM</name>
<evidence type="ECO:0000256" key="1">
    <source>
        <dbReference type="ARBA" id="ARBA00010111"/>
    </source>
</evidence>
<evidence type="ECO:0000313" key="6">
    <source>
        <dbReference type="Proteomes" id="UP000006911"/>
    </source>
</evidence>
<dbReference type="STRING" id="656061.D5GPQ6"/>
<dbReference type="Gene3D" id="1.10.287.3980">
    <property type="match status" value="1"/>
</dbReference>
<dbReference type="InParanoid" id="D5GPQ6"/>
<dbReference type="RefSeq" id="XP_002842308.1">
    <property type="nucleotide sequence ID" value="XM_002842262.1"/>
</dbReference>
<dbReference type="HAMAP" id="MF_00391">
    <property type="entry name" value="Ribosomal_bL34"/>
    <property type="match status" value="1"/>
</dbReference>
<dbReference type="HOGENOM" id="CLU_129938_0_0_1"/>
<gene>
    <name evidence="5" type="ORF">GSTUM_00011976001</name>
</gene>
<sequence length="127" mass="14083">MFRRPLTLLHRLPQRLPRIATPPLTRTIITKTTPLRPSTISFTPAGLATPVPTSTGVGLAVTAPLMLKISSNPGLVGLQVRCGPRDTYNPSHRVRKRRLGFLARKRTPGGRGVLRRRRLKGRKSLTH</sequence>
<dbReference type="AlphaFoldDB" id="D5GPQ6"/>
<dbReference type="Pfam" id="PF00468">
    <property type="entry name" value="Ribosomal_L34"/>
    <property type="match status" value="1"/>
</dbReference>
<dbReference type="GO" id="GO:0003735">
    <property type="term" value="F:structural constituent of ribosome"/>
    <property type="evidence" value="ECO:0007669"/>
    <property type="project" value="InterPro"/>
</dbReference>
<keyword evidence="3" id="KW-0687">Ribonucleoprotein</keyword>